<evidence type="ECO:0000256" key="3">
    <source>
        <dbReference type="ARBA" id="ARBA00012475"/>
    </source>
</evidence>
<comment type="caution">
    <text evidence="21">The sequence shown here is derived from an EMBL/GenBank/DDBJ whole genome shotgun (WGS) entry which is preliminary data.</text>
</comment>
<evidence type="ECO:0000256" key="5">
    <source>
        <dbReference type="ARBA" id="ARBA00022664"/>
    </source>
</evidence>
<reference evidence="21" key="2">
    <citation type="submission" date="2021-01" db="EMBL/GenBank/DDBJ databases">
        <authorList>
            <person name="Schikora-Tamarit M.A."/>
        </authorList>
    </citation>
    <scope>NUCLEOTIDE SEQUENCE</scope>
    <source>
        <strain evidence="21">CBS2887</strain>
    </source>
</reference>
<dbReference type="PIRSF" id="PIRSF036959">
    <property type="entry name" value="mRNA_cap_alpha"/>
    <property type="match status" value="1"/>
</dbReference>
<dbReference type="Gene3D" id="2.40.50.140">
    <property type="entry name" value="Nucleic acid-binding proteins"/>
    <property type="match status" value="1"/>
</dbReference>
<feature type="region of interest" description="Disordered" evidence="18">
    <location>
        <begin position="383"/>
        <end position="489"/>
    </location>
</feature>
<evidence type="ECO:0000256" key="10">
    <source>
        <dbReference type="ARBA" id="ARBA00023134"/>
    </source>
</evidence>
<dbReference type="FunFam" id="2.40.50.140:FF:000542">
    <property type="entry name" value="mRNA-capping enzyme subunit alpha"/>
    <property type="match status" value="1"/>
</dbReference>
<dbReference type="OrthoDB" id="200924at2759"/>
<dbReference type="EC" id="2.7.7.50" evidence="3"/>
<evidence type="ECO:0000256" key="17">
    <source>
        <dbReference type="PIRSR" id="PIRSR036959-1"/>
    </source>
</evidence>
<gene>
    <name evidence="21" type="ORF">WICPIJ_000362</name>
</gene>
<dbReference type="InterPro" id="IPR012340">
    <property type="entry name" value="NA-bd_OB-fold"/>
</dbReference>
<keyword evidence="10" id="KW-0342">GTP-binding</keyword>
<feature type="compositionally biased region" description="Basic and acidic residues" evidence="18">
    <location>
        <begin position="405"/>
        <end position="446"/>
    </location>
</feature>
<organism evidence="21 22">
    <name type="scientific">Wickerhamomyces pijperi</name>
    <name type="common">Yeast</name>
    <name type="synonym">Pichia pijperi</name>
    <dbReference type="NCBI Taxonomy" id="599730"/>
    <lineage>
        <taxon>Eukaryota</taxon>
        <taxon>Fungi</taxon>
        <taxon>Dikarya</taxon>
        <taxon>Ascomycota</taxon>
        <taxon>Saccharomycotina</taxon>
        <taxon>Saccharomycetes</taxon>
        <taxon>Phaffomycetales</taxon>
        <taxon>Wickerhamomycetaceae</taxon>
        <taxon>Wickerhamomyces</taxon>
    </lineage>
</organism>
<keyword evidence="5" id="KW-0507">mRNA processing</keyword>
<evidence type="ECO:0000256" key="7">
    <source>
        <dbReference type="ARBA" id="ARBA00022695"/>
    </source>
</evidence>
<dbReference type="Pfam" id="PF01331">
    <property type="entry name" value="mRNA_cap_enzyme"/>
    <property type="match status" value="1"/>
</dbReference>
<dbReference type="InterPro" id="IPR013846">
    <property type="entry name" value="mRNA_cap_enzyme_C"/>
</dbReference>
<evidence type="ECO:0000259" key="19">
    <source>
        <dbReference type="Pfam" id="PF01331"/>
    </source>
</evidence>
<evidence type="ECO:0000256" key="4">
    <source>
        <dbReference type="ARBA" id="ARBA00019171"/>
    </source>
</evidence>
<dbReference type="InterPro" id="IPR051029">
    <property type="entry name" value="mRNA_Capping_Enz/RNA_Phosphat"/>
</dbReference>
<dbReference type="PANTHER" id="PTHR10367">
    <property type="entry name" value="MRNA-CAPPING ENZYME"/>
    <property type="match status" value="1"/>
</dbReference>
<dbReference type="GO" id="GO:0004484">
    <property type="term" value="F:mRNA guanylyltransferase activity"/>
    <property type="evidence" value="ECO:0007669"/>
    <property type="project" value="UniProtKB-EC"/>
</dbReference>
<dbReference type="Gene3D" id="3.30.470.30">
    <property type="entry name" value="DNA ligase/mRNA capping enzyme"/>
    <property type="match status" value="1"/>
</dbReference>
<evidence type="ECO:0000256" key="6">
    <source>
        <dbReference type="ARBA" id="ARBA00022679"/>
    </source>
</evidence>
<evidence type="ECO:0000313" key="22">
    <source>
        <dbReference type="Proteomes" id="UP000774326"/>
    </source>
</evidence>
<feature type="domain" description="mRNA capping enzyme C-terminal" evidence="20">
    <location>
        <begin position="242"/>
        <end position="370"/>
    </location>
</feature>
<dbReference type="PANTHER" id="PTHR10367:SF17">
    <property type="entry name" value="MRNA-CAPPING ENZYME"/>
    <property type="match status" value="1"/>
</dbReference>
<keyword evidence="9" id="KW-0506">mRNA capping</keyword>
<dbReference type="GO" id="GO:0006370">
    <property type="term" value="P:7-methylguanosine mRNA capping"/>
    <property type="evidence" value="ECO:0007669"/>
    <property type="project" value="UniProtKB-KW"/>
</dbReference>
<dbReference type="GO" id="GO:0005525">
    <property type="term" value="F:GTP binding"/>
    <property type="evidence" value="ECO:0007669"/>
    <property type="project" value="UniProtKB-KW"/>
</dbReference>
<dbReference type="GO" id="GO:0005524">
    <property type="term" value="F:ATP binding"/>
    <property type="evidence" value="ECO:0007669"/>
    <property type="project" value="InterPro"/>
</dbReference>
<accession>A0A9P8TSR4</accession>
<evidence type="ECO:0000256" key="11">
    <source>
        <dbReference type="ARBA" id="ARBA00023242"/>
    </source>
</evidence>
<evidence type="ECO:0000256" key="14">
    <source>
        <dbReference type="ARBA" id="ARBA00044624"/>
    </source>
</evidence>
<evidence type="ECO:0000256" key="13">
    <source>
        <dbReference type="ARBA" id="ARBA00030702"/>
    </source>
</evidence>
<evidence type="ECO:0000256" key="2">
    <source>
        <dbReference type="ARBA" id="ARBA00010237"/>
    </source>
</evidence>
<name>A0A9P8TSR4_WICPI</name>
<dbReference type="InterPro" id="IPR001339">
    <property type="entry name" value="mRNA_cap_enzyme_adenylation"/>
</dbReference>
<keyword evidence="8" id="KW-0547">Nucleotide-binding</keyword>
<keyword evidence="6" id="KW-0808">Transferase</keyword>
<keyword evidence="7" id="KW-0548">Nucleotidyltransferase</keyword>
<evidence type="ECO:0000256" key="15">
    <source>
        <dbReference type="ARBA" id="ARBA00047082"/>
    </source>
</evidence>
<feature type="compositionally biased region" description="Polar residues" evidence="18">
    <location>
        <begin position="391"/>
        <end position="404"/>
    </location>
</feature>
<feature type="active site" description="N6-GMP-lysine intermediate" evidence="17">
    <location>
        <position position="66"/>
    </location>
</feature>
<comment type="subunit">
    <text evidence="15">Heterodimer. The mRNA-capping enzyme is composed of two separate chains alpha and beta, respectively a mRNA guanylyltransferase and an mRNA 5'-triphosphate monophosphatase.</text>
</comment>
<evidence type="ECO:0000259" key="20">
    <source>
        <dbReference type="Pfam" id="PF03919"/>
    </source>
</evidence>
<evidence type="ECO:0000256" key="1">
    <source>
        <dbReference type="ARBA" id="ARBA00004123"/>
    </source>
</evidence>
<comment type="similarity">
    <text evidence="2">Belongs to the eukaryotic GTase family.</text>
</comment>
<dbReference type="Pfam" id="PF03919">
    <property type="entry name" value="mRNA_cap_C"/>
    <property type="match status" value="1"/>
</dbReference>
<sequence>MLDLNREFPVIPGDLLPDNITRELQTQLSRLLGRRSNTFIGSQPVSFTKEHLDANLHRRDYLVCEKSDGLRCLMLNTSDPNGAEATILITRENQFFLVPGFHFPVPDDQEKFHTNTLIDGELVLSERADGNGKELKYLMFDCLLMNGQSLISLPLQKRLGKLKYFFYDPYSKFCQSQPQFAQENNRFKVRMKDMKTSYNLWSVLEAAKTQAHVSDGLIFTCAETHYMFGTDVTLLKWKPSEENTIDFKMELHWPTFVDPDLDEHHPDKTYLDYDAVPEVSLHVWQGDNDQTGESKYERFPYDLTITEAEWTELKELGEPLDGRIVECHKNVQGEWKFLRFRDDKSNGNHKSTVDKVLVSIEDGVTKEELIKACAGLKAAWKEREAKRHAHSQPSHSTASNGSRSSAEEEHKRRQQLEERRAREQREHQQRQQEKEREESVPKYDKNDSDEDHDSEWYNNDDEGEGEWFAGPENDEGPTGSMDEEDPDDL</sequence>
<keyword evidence="11" id="KW-0539">Nucleus</keyword>
<dbReference type="AlphaFoldDB" id="A0A9P8TSR4"/>
<evidence type="ECO:0000256" key="9">
    <source>
        <dbReference type="ARBA" id="ARBA00023042"/>
    </source>
</evidence>
<dbReference type="CDD" id="cd07895">
    <property type="entry name" value="Adenylation_mRNA_capping"/>
    <property type="match status" value="1"/>
</dbReference>
<comment type="function">
    <text evidence="16">Second step of mRNA capping. Transfer of the GMP moiety of GTP to the 5'-end of RNA via an enzyme-GMP covalent reaction intermediate.</text>
</comment>
<feature type="domain" description="mRNA capping enzyme adenylation" evidence="19">
    <location>
        <begin position="43"/>
        <end position="238"/>
    </location>
</feature>
<keyword evidence="22" id="KW-1185">Reference proteome</keyword>
<dbReference type="SUPFAM" id="SSF50249">
    <property type="entry name" value="Nucleic acid-binding proteins"/>
    <property type="match status" value="1"/>
</dbReference>
<dbReference type="EMBL" id="JAEUBG010000218">
    <property type="protein sequence ID" value="KAH3688671.1"/>
    <property type="molecule type" value="Genomic_DNA"/>
</dbReference>
<comment type="subcellular location">
    <subcellularLocation>
        <location evidence="1">Nucleus</location>
    </subcellularLocation>
</comment>
<protein>
    <recommendedName>
        <fullName evidence="4">mRNA-capping enzyme subunit alpha</fullName>
        <ecNumber evidence="3">2.7.7.50</ecNumber>
    </recommendedName>
    <alternativeName>
        <fullName evidence="12">GTP--RNA guanylyltransferase</fullName>
    </alternativeName>
    <alternativeName>
        <fullName evidence="13">mRNA guanylyltransferase</fullName>
    </alternativeName>
</protein>
<dbReference type="GO" id="GO:0031533">
    <property type="term" value="C:mRNA capping enzyme complex"/>
    <property type="evidence" value="ECO:0007669"/>
    <property type="project" value="InterPro"/>
</dbReference>
<dbReference type="InterPro" id="IPR017075">
    <property type="entry name" value="mRNA_cap_enzyme_alpha"/>
</dbReference>
<evidence type="ECO:0000256" key="12">
    <source>
        <dbReference type="ARBA" id="ARBA00029909"/>
    </source>
</evidence>
<feature type="compositionally biased region" description="Acidic residues" evidence="18">
    <location>
        <begin position="447"/>
        <end position="465"/>
    </location>
</feature>
<evidence type="ECO:0000256" key="8">
    <source>
        <dbReference type="ARBA" id="ARBA00022741"/>
    </source>
</evidence>
<reference evidence="21" key="1">
    <citation type="journal article" date="2021" name="Open Biol.">
        <title>Shared evolutionary footprints suggest mitochondrial oxidative damage underlies multiple complex I losses in fungi.</title>
        <authorList>
            <person name="Schikora-Tamarit M.A."/>
            <person name="Marcet-Houben M."/>
            <person name="Nosek J."/>
            <person name="Gabaldon T."/>
        </authorList>
    </citation>
    <scope>NUCLEOTIDE SEQUENCE</scope>
    <source>
        <strain evidence="21">CBS2887</strain>
    </source>
</reference>
<dbReference type="Proteomes" id="UP000774326">
    <property type="component" value="Unassembled WGS sequence"/>
</dbReference>
<comment type="catalytic activity">
    <reaction evidence="14">
        <text>a 5'-end diphospho-ribonucleoside in mRNA + GTP + H(+) = a 5'-end (5'-triphosphoguanosine)-ribonucleoside in mRNA + diphosphate</text>
        <dbReference type="Rhea" id="RHEA:67012"/>
        <dbReference type="Rhea" id="RHEA-COMP:17165"/>
        <dbReference type="Rhea" id="RHEA-COMP:17166"/>
        <dbReference type="ChEBI" id="CHEBI:15378"/>
        <dbReference type="ChEBI" id="CHEBI:33019"/>
        <dbReference type="ChEBI" id="CHEBI:37565"/>
        <dbReference type="ChEBI" id="CHEBI:167616"/>
        <dbReference type="ChEBI" id="CHEBI:167617"/>
        <dbReference type="EC" id="2.7.7.50"/>
    </reaction>
    <physiologicalReaction direction="left-to-right" evidence="14">
        <dbReference type="Rhea" id="RHEA:67013"/>
    </physiologicalReaction>
</comment>
<proteinExistence type="inferred from homology"/>
<dbReference type="SUPFAM" id="SSF56091">
    <property type="entry name" value="DNA ligase/mRNA capping enzyme, catalytic domain"/>
    <property type="match status" value="1"/>
</dbReference>
<evidence type="ECO:0000256" key="16">
    <source>
        <dbReference type="ARBA" id="ARBA00053845"/>
    </source>
</evidence>
<evidence type="ECO:0000256" key="18">
    <source>
        <dbReference type="SAM" id="MobiDB-lite"/>
    </source>
</evidence>
<evidence type="ECO:0000313" key="21">
    <source>
        <dbReference type="EMBL" id="KAH3688671.1"/>
    </source>
</evidence>